<evidence type="ECO:0000256" key="1">
    <source>
        <dbReference type="SAM" id="MobiDB-lite"/>
    </source>
</evidence>
<accession>A0A1B9GR39</accession>
<feature type="compositionally biased region" description="Pro residues" evidence="1">
    <location>
        <begin position="61"/>
        <end position="77"/>
    </location>
</feature>
<protein>
    <submittedName>
        <fullName evidence="2">Uncharacterized protein</fullName>
    </submittedName>
</protein>
<feature type="compositionally biased region" description="Low complexity" evidence="1">
    <location>
        <begin position="78"/>
        <end position="89"/>
    </location>
</feature>
<dbReference type="Proteomes" id="UP000092666">
    <property type="component" value="Unassembled WGS sequence"/>
</dbReference>
<evidence type="ECO:0000313" key="3">
    <source>
        <dbReference type="Proteomes" id="UP000092666"/>
    </source>
</evidence>
<dbReference type="OrthoDB" id="2592649at2759"/>
<proteinExistence type="predicted"/>
<gene>
    <name evidence="2" type="ORF">I316_04877</name>
</gene>
<dbReference type="EMBL" id="KI669505">
    <property type="protein sequence ID" value="OCF33457.1"/>
    <property type="molecule type" value="Genomic_DNA"/>
</dbReference>
<organism evidence="2 3">
    <name type="scientific">Kwoniella heveanensis BCC8398</name>
    <dbReference type="NCBI Taxonomy" id="1296120"/>
    <lineage>
        <taxon>Eukaryota</taxon>
        <taxon>Fungi</taxon>
        <taxon>Dikarya</taxon>
        <taxon>Basidiomycota</taxon>
        <taxon>Agaricomycotina</taxon>
        <taxon>Tremellomycetes</taxon>
        <taxon>Tremellales</taxon>
        <taxon>Cryptococcaceae</taxon>
        <taxon>Kwoniella</taxon>
    </lineage>
</organism>
<feature type="compositionally biased region" description="Low complexity" evidence="1">
    <location>
        <begin position="148"/>
        <end position="163"/>
    </location>
</feature>
<name>A0A1B9GR39_9TREE</name>
<reference evidence="2 3" key="1">
    <citation type="submission" date="2013-07" db="EMBL/GenBank/DDBJ databases">
        <title>The Genome Sequence of Cryptococcus heveanensis BCC8398.</title>
        <authorList>
            <consortium name="The Broad Institute Genome Sequencing Platform"/>
            <person name="Cuomo C."/>
            <person name="Litvintseva A."/>
            <person name="Chen Y."/>
            <person name="Heitman J."/>
            <person name="Sun S."/>
            <person name="Springer D."/>
            <person name="Dromer F."/>
            <person name="Young S.K."/>
            <person name="Zeng Q."/>
            <person name="Gargeya S."/>
            <person name="Fitzgerald M."/>
            <person name="Abouelleil A."/>
            <person name="Alvarado L."/>
            <person name="Berlin A.M."/>
            <person name="Chapman S.B."/>
            <person name="Dewar J."/>
            <person name="Goldberg J."/>
            <person name="Griggs A."/>
            <person name="Gujja S."/>
            <person name="Hansen M."/>
            <person name="Howarth C."/>
            <person name="Imamovic A."/>
            <person name="Larimer J."/>
            <person name="McCowan C."/>
            <person name="Murphy C."/>
            <person name="Pearson M."/>
            <person name="Priest M."/>
            <person name="Roberts A."/>
            <person name="Saif S."/>
            <person name="Shea T."/>
            <person name="Sykes S."/>
            <person name="Wortman J."/>
            <person name="Nusbaum C."/>
            <person name="Birren B."/>
        </authorList>
    </citation>
    <scope>NUCLEOTIDE SEQUENCE [LARGE SCALE GENOMIC DNA]</scope>
    <source>
        <strain evidence="2 3">BCC8398</strain>
    </source>
</reference>
<keyword evidence="3" id="KW-1185">Reference proteome</keyword>
<feature type="compositionally biased region" description="Basic and acidic residues" evidence="1">
    <location>
        <begin position="133"/>
        <end position="147"/>
    </location>
</feature>
<sequence length="208" mass="22389">MASMDDLLATFSRDLHAGQTGDDLKDLHAKLAQTLSNPAPHQQYRPIPPPSGSTSSTASGPLPPPAPASSWNTPPPNSLLFSSSPNAFARAFQQNQSNHNYGNGSGNGSSSSSSSPAKRESGFVPMSQVIQEQDERAATATNDDRQNQHQQQDNGQNSSSSSNKPYHADVLPIRASPKDTGGFSNDAFKPLWEEKDRQQWNGFKQRGT</sequence>
<reference evidence="3" key="2">
    <citation type="submission" date="2013-12" db="EMBL/GenBank/DDBJ databases">
        <title>Evolution of pathogenesis and genome organization in the Tremellales.</title>
        <authorList>
            <person name="Cuomo C."/>
            <person name="Litvintseva A."/>
            <person name="Heitman J."/>
            <person name="Chen Y."/>
            <person name="Sun S."/>
            <person name="Springer D."/>
            <person name="Dromer F."/>
            <person name="Young S."/>
            <person name="Zeng Q."/>
            <person name="Chapman S."/>
            <person name="Gujja S."/>
            <person name="Saif S."/>
            <person name="Birren B."/>
        </authorList>
    </citation>
    <scope>NUCLEOTIDE SEQUENCE [LARGE SCALE GENOMIC DNA]</scope>
    <source>
        <strain evidence="3">BCC8398</strain>
    </source>
</reference>
<feature type="compositionally biased region" description="Low complexity" evidence="1">
    <location>
        <begin position="97"/>
        <end position="115"/>
    </location>
</feature>
<feature type="region of interest" description="Disordered" evidence="1">
    <location>
        <begin position="1"/>
        <end position="208"/>
    </location>
</feature>
<evidence type="ECO:0000313" key="2">
    <source>
        <dbReference type="EMBL" id="OCF33457.1"/>
    </source>
</evidence>
<dbReference type="AlphaFoldDB" id="A0A1B9GR39"/>